<dbReference type="SUPFAM" id="SSF55729">
    <property type="entry name" value="Acyl-CoA N-acyltransferases (Nat)"/>
    <property type="match status" value="1"/>
</dbReference>
<keyword evidence="2" id="KW-0808">Transferase</keyword>
<sequence length="154" mass="18202">MTFKTYQPSHQKKILEIFHSNTPKYFDPEDESYLIDFLENYTDENYLVVENDKGEIIGCGGYYTKEDRHGMPWVMFQQRSIGVKNLLQIADTFYNEIESRIIAEGKMYPIYIDTTQLMEKLFNRYGFVTYEKVKDGFGKGLDEYKMKKVFETGA</sequence>
<evidence type="ECO:0000313" key="3">
    <source>
        <dbReference type="Proteomes" id="UP000576082"/>
    </source>
</evidence>
<dbReference type="AlphaFoldDB" id="A0A7X9P2W1"/>
<dbReference type="InterPro" id="IPR016181">
    <property type="entry name" value="Acyl_CoA_acyltransferase"/>
</dbReference>
<dbReference type="Gene3D" id="3.40.630.30">
    <property type="match status" value="1"/>
</dbReference>
<comment type="caution">
    <text evidence="2">The sequence shown here is derived from an EMBL/GenBank/DDBJ whole genome shotgun (WGS) entry which is preliminary data.</text>
</comment>
<keyword evidence="3" id="KW-1185">Reference proteome</keyword>
<feature type="domain" description="N-acetyltransferase" evidence="1">
    <location>
        <begin position="1"/>
        <end position="151"/>
    </location>
</feature>
<dbReference type="GO" id="GO:0016747">
    <property type="term" value="F:acyltransferase activity, transferring groups other than amino-acyl groups"/>
    <property type="evidence" value="ECO:0007669"/>
    <property type="project" value="InterPro"/>
</dbReference>
<name>A0A7X9P2W1_9BACT</name>
<proteinExistence type="predicted"/>
<accession>A0A7X9P2W1</accession>
<reference evidence="2 3" key="1">
    <citation type="submission" date="2020-04" db="EMBL/GenBank/DDBJ databases">
        <title>Flammeovirga sp. SR4, a novel species isolated from seawater.</title>
        <authorList>
            <person name="Wang X."/>
        </authorList>
    </citation>
    <scope>NUCLEOTIDE SEQUENCE [LARGE SCALE GENOMIC DNA]</scope>
    <source>
        <strain evidence="2 3">ATCC 23126</strain>
    </source>
</reference>
<dbReference type="EMBL" id="JABANE010000013">
    <property type="protein sequence ID" value="NME67649.1"/>
    <property type="molecule type" value="Genomic_DNA"/>
</dbReference>
<evidence type="ECO:0000313" key="2">
    <source>
        <dbReference type="EMBL" id="NME67649.1"/>
    </source>
</evidence>
<dbReference type="Proteomes" id="UP000576082">
    <property type="component" value="Unassembled WGS sequence"/>
</dbReference>
<dbReference type="PROSITE" id="PS51186">
    <property type="entry name" value="GNAT"/>
    <property type="match status" value="1"/>
</dbReference>
<evidence type="ECO:0000259" key="1">
    <source>
        <dbReference type="PROSITE" id="PS51186"/>
    </source>
</evidence>
<protein>
    <submittedName>
        <fullName evidence="2">N-acetyltransferase</fullName>
    </submittedName>
</protein>
<dbReference type="InterPro" id="IPR000182">
    <property type="entry name" value="GNAT_dom"/>
</dbReference>
<organism evidence="2 3">
    <name type="scientific">Flammeovirga aprica JL-4</name>
    <dbReference type="NCBI Taxonomy" id="694437"/>
    <lineage>
        <taxon>Bacteria</taxon>
        <taxon>Pseudomonadati</taxon>
        <taxon>Bacteroidota</taxon>
        <taxon>Cytophagia</taxon>
        <taxon>Cytophagales</taxon>
        <taxon>Flammeovirgaceae</taxon>
        <taxon>Flammeovirga</taxon>
    </lineage>
</organism>
<gene>
    <name evidence="2" type="ORF">HHU12_06695</name>
</gene>